<dbReference type="SUPFAM" id="SSF56801">
    <property type="entry name" value="Acetyl-CoA synthetase-like"/>
    <property type="match status" value="1"/>
</dbReference>
<proteinExistence type="predicted"/>
<comment type="caution">
    <text evidence="3">The sequence shown here is derived from an EMBL/GenBank/DDBJ whole genome shotgun (WGS) entry which is preliminary data.</text>
</comment>
<organism evidence="3 4">
    <name type="scientific">Aquamicrobium lusatiense</name>
    <dbReference type="NCBI Taxonomy" id="89772"/>
    <lineage>
        <taxon>Bacteria</taxon>
        <taxon>Pseudomonadati</taxon>
        <taxon>Pseudomonadota</taxon>
        <taxon>Alphaproteobacteria</taxon>
        <taxon>Hyphomicrobiales</taxon>
        <taxon>Phyllobacteriaceae</taxon>
        <taxon>Aquamicrobium</taxon>
    </lineage>
</organism>
<dbReference type="GO" id="GO:0016878">
    <property type="term" value="F:acid-thiol ligase activity"/>
    <property type="evidence" value="ECO:0007669"/>
    <property type="project" value="UniProtKB-ARBA"/>
</dbReference>
<evidence type="ECO:0000313" key="4">
    <source>
        <dbReference type="Proteomes" id="UP000533306"/>
    </source>
</evidence>
<dbReference type="Gene3D" id="3.40.50.12780">
    <property type="entry name" value="N-terminal domain of ligase-like"/>
    <property type="match status" value="1"/>
</dbReference>
<dbReference type="PROSITE" id="PS00455">
    <property type="entry name" value="AMP_BINDING"/>
    <property type="match status" value="1"/>
</dbReference>
<keyword evidence="4" id="KW-1185">Reference proteome</keyword>
<dbReference type="Pfam" id="PF13193">
    <property type="entry name" value="AMP-binding_C"/>
    <property type="match status" value="1"/>
</dbReference>
<dbReference type="InterPro" id="IPR025110">
    <property type="entry name" value="AMP-bd_C"/>
</dbReference>
<dbReference type="InterPro" id="IPR000873">
    <property type="entry name" value="AMP-dep_synth/lig_dom"/>
</dbReference>
<accession>A0A7W9S009</accession>
<evidence type="ECO:0000313" key="3">
    <source>
        <dbReference type="EMBL" id="MBB6011390.1"/>
    </source>
</evidence>
<dbReference type="EMBL" id="JACHEU010000001">
    <property type="protein sequence ID" value="MBB6011390.1"/>
    <property type="molecule type" value="Genomic_DNA"/>
</dbReference>
<dbReference type="EC" id="6.2.1.-" evidence="3"/>
<dbReference type="PANTHER" id="PTHR43767">
    <property type="entry name" value="LONG-CHAIN-FATTY-ACID--COA LIGASE"/>
    <property type="match status" value="1"/>
</dbReference>
<dbReference type="InterPro" id="IPR020845">
    <property type="entry name" value="AMP-binding_CS"/>
</dbReference>
<sequence length="529" mass="58299">MADYYGSECNVVHVLRDQLSKDAQRVWIVTEESRFSVADMDRRSSVLARGLSGLGVSAGDTVLVMLPNCIEFIDCWLALAKLRAIQVPVNTAYFGAMLEHLVRDSGATRIIVHESFRHAVTEALGAAGSKLDTLIVVGKEASGPPGNAQLIDYASLLQEADSSPLKEEPAPAYNSIASIMYTSGTTGASKGVMVTHAHAYQYAAGGNSLQLGPGDVYYAPLPLFHIAGQWAVIYNCLIREATAVLKPKFSITDFWSDVERFGVTTTFMLGAMGSMLFRTTPGEKRTSLKKVLMSPLIPEYVQFCDKFGVQVCTSYASTEVNGVIGTGLSPPNASTCGMVRTDRYDVRLVDELDEEVPVGEIGELVVRPKLPWIVMVGYWNRPAETQAAWRNLWLHSGDLFRRDADGYYYFVDRLKDSIRRRGENISSVEVENAINAIPEVLESAVVAVPSELTEQEVLACVVFRPGQHLAMEELHARIAALLPKFMVPRYLTVIDAVPKTPTGKPQKFRLKDEVRREQLWDSLGERGRG</sequence>
<feature type="domain" description="AMP-binding enzyme C-terminal" evidence="2">
    <location>
        <begin position="429"/>
        <end position="504"/>
    </location>
</feature>
<dbReference type="AlphaFoldDB" id="A0A7W9S009"/>
<feature type="domain" description="AMP-dependent synthetase/ligase" evidence="1">
    <location>
        <begin position="16"/>
        <end position="379"/>
    </location>
</feature>
<protein>
    <submittedName>
        <fullName evidence="3">Crotonobetaine/carnitine-CoA ligase</fullName>
        <ecNumber evidence="3">6.2.1.-</ecNumber>
    </submittedName>
</protein>
<dbReference type="PANTHER" id="PTHR43767:SF1">
    <property type="entry name" value="NONRIBOSOMAL PEPTIDE SYNTHASE PES1 (EUROFUNG)-RELATED"/>
    <property type="match status" value="1"/>
</dbReference>
<dbReference type="Proteomes" id="UP000533306">
    <property type="component" value="Unassembled WGS sequence"/>
</dbReference>
<name>A0A7W9S009_9HYPH</name>
<reference evidence="3 4" key="1">
    <citation type="submission" date="2020-08" db="EMBL/GenBank/DDBJ databases">
        <title>Genomic Encyclopedia of Type Strains, Phase IV (KMG-IV): sequencing the most valuable type-strain genomes for metagenomic binning, comparative biology and taxonomic classification.</title>
        <authorList>
            <person name="Goeker M."/>
        </authorList>
    </citation>
    <scope>NUCLEOTIDE SEQUENCE [LARGE SCALE GENOMIC DNA]</scope>
    <source>
        <strain evidence="3 4">DSM 11099</strain>
    </source>
</reference>
<dbReference type="InterPro" id="IPR045851">
    <property type="entry name" value="AMP-bd_C_sf"/>
</dbReference>
<evidence type="ECO:0000259" key="2">
    <source>
        <dbReference type="Pfam" id="PF13193"/>
    </source>
</evidence>
<keyword evidence="3" id="KW-0436">Ligase</keyword>
<gene>
    <name evidence="3" type="ORF">HNR59_000735</name>
</gene>
<dbReference type="Gene3D" id="3.30.300.30">
    <property type="match status" value="1"/>
</dbReference>
<dbReference type="RefSeq" id="WP_183826134.1">
    <property type="nucleotide sequence ID" value="NZ_JACHEU010000001.1"/>
</dbReference>
<dbReference type="InterPro" id="IPR042099">
    <property type="entry name" value="ANL_N_sf"/>
</dbReference>
<dbReference type="Pfam" id="PF00501">
    <property type="entry name" value="AMP-binding"/>
    <property type="match status" value="1"/>
</dbReference>
<evidence type="ECO:0000259" key="1">
    <source>
        <dbReference type="Pfam" id="PF00501"/>
    </source>
</evidence>
<dbReference type="InterPro" id="IPR050237">
    <property type="entry name" value="ATP-dep_AMP-bd_enzyme"/>
</dbReference>